<organism evidence="2 3">
    <name type="scientific">Tindallia magadiensis</name>
    <dbReference type="NCBI Taxonomy" id="69895"/>
    <lineage>
        <taxon>Bacteria</taxon>
        <taxon>Bacillati</taxon>
        <taxon>Bacillota</taxon>
        <taxon>Clostridia</taxon>
        <taxon>Peptostreptococcales</taxon>
        <taxon>Tindalliaceae</taxon>
        <taxon>Tindallia</taxon>
    </lineage>
</organism>
<dbReference type="Proteomes" id="UP000199287">
    <property type="component" value="Unassembled WGS sequence"/>
</dbReference>
<dbReference type="EMBL" id="FOQA01000002">
    <property type="protein sequence ID" value="SFH71120.1"/>
    <property type="molecule type" value="Genomic_DNA"/>
</dbReference>
<keyword evidence="3" id="KW-1185">Reference proteome</keyword>
<dbReference type="InterPro" id="IPR046207">
    <property type="entry name" value="DUF6240"/>
</dbReference>
<dbReference type="RefSeq" id="WP_093370615.1">
    <property type="nucleotide sequence ID" value="NZ_FOQA01000002.1"/>
</dbReference>
<reference evidence="3" key="1">
    <citation type="submission" date="2016-10" db="EMBL/GenBank/DDBJ databases">
        <authorList>
            <person name="Varghese N."/>
            <person name="Submissions S."/>
        </authorList>
    </citation>
    <scope>NUCLEOTIDE SEQUENCE [LARGE SCALE GENOMIC DNA]</scope>
    <source>
        <strain evidence="3">Z-7934</strain>
    </source>
</reference>
<evidence type="ECO:0000313" key="2">
    <source>
        <dbReference type="EMBL" id="SFH71120.1"/>
    </source>
</evidence>
<feature type="compositionally biased region" description="Basic and acidic residues" evidence="1">
    <location>
        <begin position="419"/>
        <end position="435"/>
    </location>
</feature>
<dbReference type="Pfam" id="PF19753">
    <property type="entry name" value="DUF6240"/>
    <property type="match status" value="2"/>
</dbReference>
<evidence type="ECO:0008006" key="4">
    <source>
        <dbReference type="Google" id="ProtNLM"/>
    </source>
</evidence>
<name>A0A1I3C979_9FIRM</name>
<proteinExistence type="predicted"/>
<evidence type="ECO:0000313" key="3">
    <source>
        <dbReference type="Proteomes" id="UP000199287"/>
    </source>
</evidence>
<feature type="region of interest" description="Disordered" evidence="1">
    <location>
        <begin position="408"/>
        <end position="435"/>
    </location>
</feature>
<dbReference type="OrthoDB" id="1946634at2"/>
<accession>A0A1I3C979</accession>
<protein>
    <recommendedName>
        <fullName evidence="4">Hook-length control protein FliK</fullName>
    </recommendedName>
</protein>
<dbReference type="STRING" id="69895.SAMN05192551_102289"/>
<gene>
    <name evidence="2" type="ORF">SAMN05192551_102289</name>
</gene>
<sequence length="1124" mass="127450">MISSFFDKISVPVKSLTYEKPQTPQTITGELMKKHGREVQVRISDSRIVKAMLRQEIQEKPGEMVSIDRKNIEEMEVKKATDKQVKEAEGQKGKGETDKILERFQIKANQESREALETLQKHGVEITRGNIMTFMTSKQLLSQVMEDFNPQKALALIEKNIDLDRSSLQELAQLLKETPEKVENFSFLKWLGLKKEMTTEEAEKISHKLYGSKMGKDVTDTIKALDRMGVNVTKNRIDSVQQILDKVHVLKELREEVLLESVKGKIEPTLDTLYKLNKGLATGGLPKASEEGEQRILSYHRQSASSASVTSASTLSAAELERMEEDIIRQLRAEGLEVNKERLATAKTFLKNNIPVTAENIQRMEALKEAVQLVTDKLDPEKVAAMQKAGINAEKTDVTEIARWLQEYENRSGEQNPETSRDTNIEARPEEDSIQKMTGKEREETLKNLERQMEKLGKLDEKQLLKLVKQGGDLKLSHLAPIAEKVTITHLSQADQQVLKMAELLGRLSDFSLEAAAHHQRQQAPITLESLVQSQQLVTENPEKALPPESRTPEGAEKAQQAMETYLVQRGASPHALQQHTDFEAARALSLQQLPLTEERITQLYDLRGAVENLQQNTTVEDAQRMDPLSLGKVPASLGQVIERMEIVNTLQQIQPETLAFHEKQNLPMTVETLELTQQWIKGEITEATYRKEMNTMLADMKPAADKLPEAIAKPREVPAGMDTLINRHLQEMMPHLGRDSEEMILAKQAARALMVNETPLSRENIQQMMQNLKQQEIIQTNSSQVVREVPEAIDRQTSISQLSQMIRQMGEAPGTAEARSVMTPGEADPGTSRNHELQSRNITPEQMERLNQNMTALKALASDESRQDSVLSLMVKNAMPVNLEEVRHTGLFLQNKNQIGQLLGELTERLLQYSDKPEHPVRQAALQLQELMQEAGNSLRRGQPPAPDLYRQIGNVLQGAEQEMAQMSSGDRESFGRSAEQLMNALQLQSQLNREDAVYQLPFMMNGEAKNLQMFFMNDQKGKKIDPKDMSVLFNFETSHLGNLNIFVGVKYKKIVMKMGVEKEEDRQWMENFSEKLHETMEELGYEIKDFSFRVEEEQHTLSLADEVQKFRGLRSSLLDLQI</sequence>
<feature type="region of interest" description="Disordered" evidence="1">
    <location>
        <begin position="811"/>
        <end position="842"/>
    </location>
</feature>
<dbReference type="AlphaFoldDB" id="A0A1I3C979"/>
<evidence type="ECO:0000256" key="1">
    <source>
        <dbReference type="SAM" id="MobiDB-lite"/>
    </source>
</evidence>